<dbReference type="PANTHER" id="PTHR38167:SF1">
    <property type="entry name" value="C2H2-TYPE DOMAIN-CONTAINING PROTEIN"/>
    <property type="match status" value="1"/>
</dbReference>
<reference evidence="2" key="1">
    <citation type="journal article" date="2020" name="Stud. Mycol.">
        <title>101 Dothideomycetes genomes: a test case for predicting lifestyles and emergence of pathogens.</title>
        <authorList>
            <person name="Haridas S."/>
            <person name="Albert R."/>
            <person name="Binder M."/>
            <person name="Bloem J."/>
            <person name="Labutti K."/>
            <person name="Salamov A."/>
            <person name="Andreopoulos B."/>
            <person name="Baker S."/>
            <person name="Barry K."/>
            <person name="Bills G."/>
            <person name="Bluhm B."/>
            <person name="Cannon C."/>
            <person name="Castanera R."/>
            <person name="Culley D."/>
            <person name="Daum C."/>
            <person name="Ezra D."/>
            <person name="Gonzalez J."/>
            <person name="Henrissat B."/>
            <person name="Kuo A."/>
            <person name="Liang C."/>
            <person name="Lipzen A."/>
            <person name="Lutzoni F."/>
            <person name="Magnuson J."/>
            <person name="Mondo S."/>
            <person name="Nolan M."/>
            <person name="Ohm R."/>
            <person name="Pangilinan J."/>
            <person name="Park H.-J."/>
            <person name="Ramirez L."/>
            <person name="Alfaro M."/>
            <person name="Sun H."/>
            <person name="Tritt A."/>
            <person name="Yoshinaga Y."/>
            <person name="Zwiers L.-H."/>
            <person name="Turgeon B."/>
            <person name="Goodwin S."/>
            <person name="Spatafora J."/>
            <person name="Crous P."/>
            <person name="Grigoriev I."/>
        </authorList>
    </citation>
    <scope>NUCLEOTIDE SEQUENCE</scope>
    <source>
        <strain evidence="2">CBS 116435</strain>
    </source>
</reference>
<dbReference type="AlphaFoldDB" id="A0A9P4Q0L4"/>
<protein>
    <submittedName>
        <fullName evidence="2">Uncharacterized protein</fullName>
    </submittedName>
</protein>
<feature type="region of interest" description="Disordered" evidence="1">
    <location>
        <begin position="1"/>
        <end position="34"/>
    </location>
</feature>
<proteinExistence type="predicted"/>
<keyword evidence="3" id="KW-1185">Reference proteome</keyword>
<dbReference type="OrthoDB" id="5422613at2759"/>
<organism evidence="2 3">
    <name type="scientific">Polychaeton citri CBS 116435</name>
    <dbReference type="NCBI Taxonomy" id="1314669"/>
    <lineage>
        <taxon>Eukaryota</taxon>
        <taxon>Fungi</taxon>
        <taxon>Dikarya</taxon>
        <taxon>Ascomycota</taxon>
        <taxon>Pezizomycotina</taxon>
        <taxon>Dothideomycetes</taxon>
        <taxon>Dothideomycetidae</taxon>
        <taxon>Capnodiales</taxon>
        <taxon>Capnodiaceae</taxon>
        <taxon>Polychaeton</taxon>
    </lineage>
</organism>
<evidence type="ECO:0000256" key="1">
    <source>
        <dbReference type="SAM" id="MobiDB-lite"/>
    </source>
</evidence>
<evidence type="ECO:0000313" key="2">
    <source>
        <dbReference type="EMBL" id="KAF2717534.1"/>
    </source>
</evidence>
<name>A0A9P4Q0L4_9PEZI</name>
<sequence length="172" mass="19075">MSSSEDDVDSVDRETSGSPTPPPQSVSIQQAIEDAPPAELRRIVQNLWAGLPQARTVIDATLRRPLGNSSSLKRKAFEECKNCHETYDVEENEMGVCRYHPLEQEVDDESDVWADHDPDCHGDPSDPSLMEDPTYADGYIMSCCEKAPYQPGCVISRHKPNTNSQQAKKAKG</sequence>
<dbReference type="EMBL" id="MU003842">
    <property type="protein sequence ID" value="KAF2717534.1"/>
    <property type="molecule type" value="Genomic_DNA"/>
</dbReference>
<dbReference type="Proteomes" id="UP000799441">
    <property type="component" value="Unassembled WGS sequence"/>
</dbReference>
<accession>A0A9P4Q0L4</accession>
<gene>
    <name evidence="2" type="ORF">K431DRAFT_288492</name>
</gene>
<dbReference type="PANTHER" id="PTHR38167">
    <property type="entry name" value="C2H2-TYPE DOMAIN-CONTAINING PROTEIN"/>
    <property type="match status" value="1"/>
</dbReference>
<evidence type="ECO:0000313" key="3">
    <source>
        <dbReference type="Proteomes" id="UP000799441"/>
    </source>
</evidence>
<comment type="caution">
    <text evidence="2">The sequence shown here is derived from an EMBL/GenBank/DDBJ whole genome shotgun (WGS) entry which is preliminary data.</text>
</comment>